<dbReference type="AlphaFoldDB" id="A0A931GRM6"/>
<dbReference type="Pfam" id="PF01734">
    <property type="entry name" value="Patatin"/>
    <property type="match status" value="1"/>
</dbReference>
<feature type="active site" description="Proton acceptor" evidence="4">
    <location>
        <position position="164"/>
    </location>
</feature>
<feature type="short sequence motif" description="DGA/G" evidence="4">
    <location>
        <begin position="164"/>
        <end position="166"/>
    </location>
</feature>
<protein>
    <submittedName>
        <fullName evidence="6">Patatin/cPLA2 family phospholipase</fullName>
    </submittedName>
</protein>
<evidence type="ECO:0000256" key="4">
    <source>
        <dbReference type="PROSITE-ProRule" id="PRU01161"/>
    </source>
</evidence>
<dbReference type="InterPro" id="IPR045943">
    <property type="entry name" value="DUF6363"/>
</dbReference>
<dbReference type="Pfam" id="PF19890">
    <property type="entry name" value="DUF6363"/>
    <property type="match status" value="1"/>
</dbReference>
<dbReference type="SUPFAM" id="SSF52151">
    <property type="entry name" value="FabD/lysophospholipase-like"/>
    <property type="match status" value="1"/>
</dbReference>
<sequence length="288" mass="31972">MIDATNTALILEGGGTRNAYTAPALMKLVDEGVKFGWVGGVSAGAVHAANFVAGDTQRIEENFTTFMGHPKIGGLRSLAFGSGLLNAEFLFEQSGDVLPFDWEAFESNPVPVHIEAVDANTGETRVFTREHLTSEAEVRSILRASSTIPMIMPMKYIDGNPYVDGALGDSGGIVLKAAQEAGFDKFLILATRPRDYVREPVNRPAMIRRMFPKYPGVAQRQIDRPELYNSVKAEIFDLEEQGKAYTFWPEKMTVESTELKVAKLQRCFNEGKDQLEREWEDIRAFLEG</sequence>
<comment type="caution">
    <text evidence="4">Lacks conserved residue(s) required for the propagation of feature annotation.</text>
</comment>
<reference evidence="6" key="1">
    <citation type="submission" date="2020-11" db="EMBL/GenBank/DDBJ databases">
        <title>Sequencing the genomes of 1000 actinobacteria strains.</title>
        <authorList>
            <person name="Klenk H.-P."/>
        </authorList>
    </citation>
    <scope>NUCLEOTIDE SEQUENCE</scope>
    <source>
        <strain evidence="6">DSM 45632</strain>
    </source>
</reference>
<dbReference type="InterPro" id="IPR016035">
    <property type="entry name" value="Acyl_Trfase/lysoPLipase"/>
</dbReference>
<dbReference type="EMBL" id="JADOUE010000001">
    <property type="protein sequence ID" value="MBG6121182.1"/>
    <property type="molecule type" value="Genomic_DNA"/>
</dbReference>
<organism evidence="6 7">
    <name type="scientific">Corynebacterium aquatimens</name>
    <dbReference type="NCBI Taxonomy" id="1190508"/>
    <lineage>
        <taxon>Bacteria</taxon>
        <taxon>Bacillati</taxon>
        <taxon>Actinomycetota</taxon>
        <taxon>Actinomycetes</taxon>
        <taxon>Mycobacteriales</taxon>
        <taxon>Corynebacteriaceae</taxon>
        <taxon>Corynebacterium</taxon>
    </lineage>
</organism>
<comment type="caution">
    <text evidence="6">The sequence shown here is derived from an EMBL/GenBank/DDBJ whole genome shotgun (WGS) entry which is preliminary data.</text>
</comment>
<feature type="short sequence motif" description="GXSXG" evidence="4">
    <location>
        <begin position="40"/>
        <end position="44"/>
    </location>
</feature>
<keyword evidence="2 4" id="KW-0442">Lipid degradation</keyword>
<evidence type="ECO:0000256" key="2">
    <source>
        <dbReference type="ARBA" id="ARBA00022963"/>
    </source>
</evidence>
<name>A0A931GRM6_9CORY</name>
<keyword evidence="1 4" id="KW-0378">Hydrolase</keyword>
<evidence type="ECO:0000259" key="5">
    <source>
        <dbReference type="PROSITE" id="PS51635"/>
    </source>
</evidence>
<evidence type="ECO:0000256" key="1">
    <source>
        <dbReference type="ARBA" id="ARBA00022801"/>
    </source>
</evidence>
<proteinExistence type="predicted"/>
<gene>
    <name evidence="6" type="ORF">IW254_000151</name>
</gene>
<dbReference type="RefSeq" id="WP_196823804.1">
    <property type="nucleotide sequence ID" value="NZ_CP046980.1"/>
</dbReference>
<dbReference type="PANTHER" id="PTHR14226">
    <property type="entry name" value="NEUROPATHY TARGET ESTERASE/SWISS CHEESE D.MELANOGASTER"/>
    <property type="match status" value="1"/>
</dbReference>
<accession>A0A931GRM6</accession>
<feature type="active site" description="Nucleophile" evidence="4">
    <location>
        <position position="42"/>
    </location>
</feature>
<dbReference type="GO" id="GO:0016042">
    <property type="term" value="P:lipid catabolic process"/>
    <property type="evidence" value="ECO:0007669"/>
    <property type="project" value="UniProtKB-UniRule"/>
</dbReference>
<dbReference type="InterPro" id="IPR050301">
    <property type="entry name" value="NTE"/>
</dbReference>
<feature type="domain" description="PNPLA" evidence="5">
    <location>
        <begin position="9"/>
        <end position="178"/>
    </location>
</feature>
<dbReference type="PROSITE" id="PS51635">
    <property type="entry name" value="PNPLA"/>
    <property type="match status" value="1"/>
</dbReference>
<keyword evidence="3 4" id="KW-0443">Lipid metabolism</keyword>
<dbReference type="Proteomes" id="UP000658613">
    <property type="component" value="Unassembled WGS sequence"/>
</dbReference>
<evidence type="ECO:0000313" key="7">
    <source>
        <dbReference type="Proteomes" id="UP000658613"/>
    </source>
</evidence>
<dbReference type="GO" id="GO:0016787">
    <property type="term" value="F:hydrolase activity"/>
    <property type="evidence" value="ECO:0007669"/>
    <property type="project" value="UniProtKB-UniRule"/>
</dbReference>
<dbReference type="Gene3D" id="3.40.1090.10">
    <property type="entry name" value="Cytosolic phospholipase A2 catalytic domain"/>
    <property type="match status" value="2"/>
</dbReference>
<dbReference type="InterPro" id="IPR037483">
    <property type="entry name" value="YjjU-like"/>
</dbReference>
<dbReference type="CDD" id="cd07208">
    <property type="entry name" value="Pat_hypo_Ecoli_yjju_like"/>
    <property type="match status" value="1"/>
</dbReference>
<keyword evidence="7" id="KW-1185">Reference proteome</keyword>
<dbReference type="PANTHER" id="PTHR14226:SF25">
    <property type="entry name" value="PHOSPHOESTERASE"/>
    <property type="match status" value="1"/>
</dbReference>
<evidence type="ECO:0000313" key="6">
    <source>
        <dbReference type="EMBL" id="MBG6121182.1"/>
    </source>
</evidence>
<evidence type="ECO:0000256" key="3">
    <source>
        <dbReference type="ARBA" id="ARBA00023098"/>
    </source>
</evidence>
<dbReference type="InterPro" id="IPR002641">
    <property type="entry name" value="PNPLA_dom"/>
</dbReference>